<feature type="transmembrane region" description="Helical" evidence="7">
    <location>
        <begin position="471"/>
        <end position="487"/>
    </location>
</feature>
<protein>
    <submittedName>
        <fullName evidence="9">FUSC family protein</fullName>
    </submittedName>
</protein>
<dbReference type="PANTHER" id="PTHR30509">
    <property type="entry name" value="P-HYDROXYBENZOIC ACID EFFLUX PUMP SUBUNIT-RELATED"/>
    <property type="match status" value="1"/>
</dbReference>
<accession>A0ABW2PX12</accession>
<feature type="domain" description="Integral membrane bound transporter" evidence="8">
    <location>
        <begin position="407"/>
        <end position="535"/>
    </location>
</feature>
<feature type="transmembrane region" description="Helical" evidence="7">
    <location>
        <begin position="148"/>
        <end position="169"/>
    </location>
</feature>
<proteinExistence type="inferred from homology"/>
<keyword evidence="4 7" id="KW-1133">Transmembrane helix</keyword>
<dbReference type="RefSeq" id="WP_380966782.1">
    <property type="nucleotide sequence ID" value="NZ_JBHTCO010000017.1"/>
</dbReference>
<keyword evidence="2" id="KW-1003">Cell membrane</keyword>
<evidence type="ECO:0000313" key="9">
    <source>
        <dbReference type="EMBL" id="MFC7393941.1"/>
    </source>
</evidence>
<feature type="transmembrane region" description="Helical" evidence="7">
    <location>
        <begin position="100"/>
        <end position="116"/>
    </location>
</feature>
<organism evidence="9 10">
    <name type="scientific">Scopulibacillus cellulosilyticus</name>
    <dbReference type="NCBI Taxonomy" id="2665665"/>
    <lineage>
        <taxon>Bacteria</taxon>
        <taxon>Bacillati</taxon>
        <taxon>Bacillota</taxon>
        <taxon>Bacilli</taxon>
        <taxon>Bacillales</taxon>
        <taxon>Sporolactobacillaceae</taxon>
        <taxon>Scopulibacillus</taxon>
    </lineage>
</organism>
<dbReference type="Proteomes" id="UP001596505">
    <property type="component" value="Unassembled WGS sequence"/>
</dbReference>
<evidence type="ECO:0000256" key="3">
    <source>
        <dbReference type="ARBA" id="ARBA00022692"/>
    </source>
</evidence>
<evidence type="ECO:0000256" key="1">
    <source>
        <dbReference type="ARBA" id="ARBA00004651"/>
    </source>
</evidence>
<evidence type="ECO:0000256" key="7">
    <source>
        <dbReference type="SAM" id="Phobius"/>
    </source>
</evidence>
<dbReference type="PANTHER" id="PTHR30509:SF9">
    <property type="entry name" value="MULTIDRUG RESISTANCE PROTEIN MDTO"/>
    <property type="match status" value="1"/>
</dbReference>
<evidence type="ECO:0000256" key="2">
    <source>
        <dbReference type="ARBA" id="ARBA00022475"/>
    </source>
</evidence>
<evidence type="ECO:0000256" key="5">
    <source>
        <dbReference type="ARBA" id="ARBA00023136"/>
    </source>
</evidence>
<comment type="subcellular location">
    <subcellularLocation>
        <location evidence="1">Cell membrane</location>
        <topology evidence="1">Multi-pass membrane protein</topology>
    </subcellularLocation>
</comment>
<feature type="transmembrane region" description="Helical" evidence="7">
    <location>
        <begin position="23"/>
        <end position="43"/>
    </location>
</feature>
<name>A0ABW2PX12_9BACL</name>
<keyword evidence="3 7" id="KW-0812">Transmembrane</keyword>
<feature type="transmembrane region" description="Helical" evidence="7">
    <location>
        <begin position="123"/>
        <end position="142"/>
    </location>
</feature>
<evidence type="ECO:0000256" key="6">
    <source>
        <dbReference type="ARBA" id="ARBA00043993"/>
    </source>
</evidence>
<reference evidence="10" key="1">
    <citation type="journal article" date="2019" name="Int. J. Syst. Evol. Microbiol.">
        <title>The Global Catalogue of Microorganisms (GCM) 10K type strain sequencing project: providing services to taxonomists for standard genome sequencing and annotation.</title>
        <authorList>
            <consortium name="The Broad Institute Genomics Platform"/>
            <consortium name="The Broad Institute Genome Sequencing Center for Infectious Disease"/>
            <person name="Wu L."/>
            <person name="Ma J."/>
        </authorList>
    </citation>
    <scope>NUCLEOTIDE SEQUENCE [LARGE SCALE GENOMIC DNA]</scope>
    <source>
        <strain evidence="10">CGMCC 1.16305</strain>
    </source>
</reference>
<dbReference type="InterPro" id="IPR049453">
    <property type="entry name" value="Memb_transporter_dom"/>
</dbReference>
<gene>
    <name evidence="9" type="ORF">ACFQRG_13350</name>
</gene>
<evidence type="ECO:0000313" key="10">
    <source>
        <dbReference type="Proteomes" id="UP001596505"/>
    </source>
</evidence>
<sequence length="742" mass="84909">MAVRRWIDRISASDPGRMRLQKALRVTFAVACSVLSMLFIVNTFAKGEITAAILSGIISLMSITAVNDDTMAEQKVTTCLLPLSGGISVTVGTWTSTFNHVIDIVLLIVIFSAFYLQRYRSRYFSLCMVSFFSLYISVLLHVKFDQLLLFLIGIIIGVASAYLSHFILFKERSDRTLKRSMASFHIQVNLTFDIMIDMIQDLKINWLRLNRLNRHITKLNAYTRMLSGELHSTEPSRIWPGIRSQHLRVYIFNAEMLIETLFSALKRLKLLHAFENDVIRKSLLNVVRSLRYSDVQEDDYDHSHLKEAENAVRELRAYLDQFHHKNDENQDWLYLIRRVESIASHLIEGANRMRQIRIENINKEKLKSFLNIENSESDELESSNNENEKGMRVSTKKAVQAAIACELATIFGYLLSPAHQFWALLSAFVVLLGTESVGRTFVKAFHRFIGTLIGAVCGFFFAHLVDGRTDLELLLLFICIFMAFYLLDISYALMTFWMTMVLAIMYNLLLGGVNEQLLTARVIDTLVGVGIGLLVSVLVLPIKTRDKVSDRTVDFLNGLKLYLNGFINKLIDSDQSAYLADMALELDEKLQQIRDEAKPLHNTPGALGRSGIERRLTVLTALNYYAKHLTASTNTEGKIRINPFLQRTLIQVNQRLQDNLDTLNKLMIGKTFKARVWKLEKEREQIERFPEQSFRGNSNQDQLVYDLYYIWRINSSIVSLAKDFGAEVITTIPSSCDRSPER</sequence>
<evidence type="ECO:0000259" key="8">
    <source>
        <dbReference type="Pfam" id="PF13515"/>
    </source>
</evidence>
<keyword evidence="10" id="KW-1185">Reference proteome</keyword>
<comment type="caution">
    <text evidence="9">The sequence shown here is derived from an EMBL/GenBank/DDBJ whole genome shotgun (WGS) entry which is preliminary data.</text>
</comment>
<comment type="similarity">
    <text evidence="6">Belongs to the YccS/YhfK family.</text>
</comment>
<dbReference type="EMBL" id="JBHTCO010000017">
    <property type="protein sequence ID" value="MFC7393941.1"/>
    <property type="molecule type" value="Genomic_DNA"/>
</dbReference>
<evidence type="ECO:0000256" key="4">
    <source>
        <dbReference type="ARBA" id="ARBA00022989"/>
    </source>
</evidence>
<feature type="transmembrane region" description="Helical" evidence="7">
    <location>
        <begin position="525"/>
        <end position="542"/>
    </location>
</feature>
<dbReference type="Pfam" id="PF13515">
    <property type="entry name" value="FUSC_2"/>
    <property type="match status" value="1"/>
</dbReference>
<feature type="transmembrane region" description="Helical" evidence="7">
    <location>
        <begin position="445"/>
        <end position="465"/>
    </location>
</feature>
<keyword evidence="5 7" id="KW-0472">Membrane</keyword>
<feature type="transmembrane region" description="Helical" evidence="7">
    <location>
        <begin position="398"/>
        <end position="415"/>
    </location>
</feature>